<dbReference type="GO" id="GO:0016787">
    <property type="term" value="F:hydrolase activity"/>
    <property type="evidence" value="ECO:0007669"/>
    <property type="project" value="UniProtKB-KW"/>
</dbReference>
<keyword evidence="1" id="KW-0378">Hydrolase</keyword>
<dbReference type="CDD" id="cd00431">
    <property type="entry name" value="cysteine_hydrolases"/>
    <property type="match status" value="1"/>
</dbReference>
<dbReference type="STRING" id="1121391.SAMN02745206_01054"/>
<keyword evidence="4" id="KW-1185">Reference proteome</keyword>
<sequence length="175" mass="19877">MERQALLVIDMLNDFVHPQGALSCGPPARRIIQPIRDLVDRFLESDRVVIFVKDAHRPDDPEFQMFPPHAVRGTWGAEIIAELGPPPQALVVEKTRYSAFFNTRLDEILRQAAPQEVWVTGVCTSICVMDTVGDLRNRDYPVVVPAQAVADFDPQFHQFALQRMERIYGARILQP</sequence>
<evidence type="ECO:0000313" key="3">
    <source>
        <dbReference type="EMBL" id="SHE94217.1"/>
    </source>
</evidence>
<evidence type="ECO:0000259" key="2">
    <source>
        <dbReference type="Pfam" id="PF00857"/>
    </source>
</evidence>
<name>A0A1M4XKS7_9BACT</name>
<dbReference type="Gene3D" id="3.40.50.850">
    <property type="entry name" value="Isochorismatase-like"/>
    <property type="match status" value="1"/>
</dbReference>
<dbReference type="PANTHER" id="PTHR43540">
    <property type="entry name" value="PEROXYUREIDOACRYLATE/UREIDOACRYLATE AMIDOHYDROLASE-RELATED"/>
    <property type="match status" value="1"/>
</dbReference>
<dbReference type="Proteomes" id="UP000184076">
    <property type="component" value="Unassembled WGS sequence"/>
</dbReference>
<proteinExistence type="predicted"/>
<feature type="domain" description="Isochorismatase-like" evidence="2">
    <location>
        <begin position="5"/>
        <end position="166"/>
    </location>
</feature>
<dbReference type="Pfam" id="PF00857">
    <property type="entry name" value="Isochorismatase"/>
    <property type="match status" value="1"/>
</dbReference>
<dbReference type="InterPro" id="IPR036380">
    <property type="entry name" value="Isochorismatase-like_sf"/>
</dbReference>
<protein>
    <submittedName>
        <fullName evidence="3">Nicotinamidase-related amidase</fullName>
    </submittedName>
</protein>
<dbReference type="PANTHER" id="PTHR43540:SF6">
    <property type="entry name" value="ISOCHORISMATASE-LIKE DOMAIN-CONTAINING PROTEIN"/>
    <property type="match status" value="1"/>
</dbReference>
<gene>
    <name evidence="3" type="ORF">SAMN02745206_01054</name>
</gene>
<reference evidence="4" key="1">
    <citation type="submission" date="2016-11" db="EMBL/GenBank/DDBJ databases">
        <authorList>
            <person name="Varghese N."/>
            <person name="Submissions S."/>
        </authorList>
    </citation>
    <scope>NUCLEOTIDE SEQUENCE [LARGE SCALE GENOMIC DNA]</scope>
    <source>
        <strain evidence="4">DSM 9756</strain>
    </source>
</reference>
<dbReference type="SUPFAM" id="SSF52499">
    <property type="entry name" value="Isochorismatase-like hydrolases"/>
    <property type="match status" value="1"/>
</dbReference>
<dbReference type="EMBL" id="FQVB01000009">
    <property type="protein sequence ID" value="SHE94217.1"/>
    <property type="molecule type" value="Genomic_DNA"/>
</dbReference>
<organism evidence="3 4">
    <name type="scientific">Desulfacinum infernum DSM 9756</name>
    <dbReference type="NCBI Taxonomy" id="1121391"/>
    <lineage>
        <taxon>Bacteria</taxon>
        <taxon>Pseudomonadati</taxon>
        <taxon>Thermodesulfobacteriota</taxon>
        <taxon>Syntrophobacteria</taxon>
        <taxon>Syntrophobacterales</taxon>
        <taxon>Syntrophobacteraceae</taxon>
        <taxon>Desulfacinum</taxon>
    </lineage>
</organism>
<evidence type="ECO:0000313" key="4">
    <source>
        <dbReference type="Proteomes" id="UP000184076"/>
    </source>
</evidence>
<dbReference type="InterPro" id="IPR000868">
    <property type="entry name" value="Isochorismatase-like_dom"/>
</dbReference>
<evidence type="ECO:0000256" key="1">
    <source>
        <dbReference type="ARBA" id="ARBA00022801"/>
    </source>
</evidence>
<accession>A0A1M4XKS7</accession>
<dbReference type="InterPro" id="IPR050272">
    <property type="entry name" value="Isochorismatase-like_hydrls"/>
</dbReference>
<dbReference type="AlphaFoldDB" id="A0A1M4XKS7"/>
<dbReference type="RefSeq" id="WP_073037668.1">
    <property type="nucleotide sequence ID" value="NZ_FQVB01000009.1"/>
</dbReference>
<dbReference type="OrthoDB" id="9791276at2"/>